<protein>
    <submittedName>
        <fullName evidence="1">Uncharacterized protein</fullName>
    </submittedName>
</protein>
<dbReference type="Proteomes" id="UP001374584">
    <property type="component" value="Unassembled WGS sequence"/>
</dbReference>
<organism evidence="1 2">
    <name type="scientific">Phaseolus coccineus</name>
    <name type="common">Scarlet runner bean</name>
    <name type="synonym">Phaseolus multiflorus</name>
    <dbReference type="NCBI Taxonomy" id="3886"/>
    <lineage>
        <taxon>Eukaryota</taxon>
        <taxon>Viridiplantae</taxon>
        <taxon>Streptophyta</taxon>
        <taxon>Embryophyta</taxon>
        <taxon>Tracheophyta</taxon>
        <taxon>Spermatophyta</taxon>
        <taxon>Magnoliopsida</taxon>
        <taxon>eudicotyledons</taxon>
        <taxon>Gunneridae</taxon>
        <taxon>Pentapetalae</taxon>
        <taxon>rosids</taxon>
        <taxon>fabids</taxon>
        <taxon>Fabales</taxon>
        <taxon>Fabaceae</taxon>
        <taxon>Papilionoideae</taxon>
        <taxon>50 kb inversion clade</taxon>
        <taxon>NPAAA clade</taxon>
        <taxon>indigoferoid/millettioid clade</taxon>
        <taxon>Phaseoleae</taxon>
        <taxon>Phaseolus</taxon>
    </lineage>
</organism>
<name>A0AAN9QN66_PHACN</name>
<sequence>MDFSFHEKKFFNYSYLVKVWSLLRQALLNFTLLTSHSFIPTTTTLPLPESSHFPPNLIKTSFRSHLSVCTTLKVVLSCFVWS</sequence>
<evidence type="ECO:0000313" key="2">
    <source>
        <dbReference type="Proteomes" id="UP001374584"/>
    </source>
</evidence>
<evidence type="ECO:0000313" key="1">
    <source>
        <dbReference type="EMBL" id="KAK7341869.1"/>
    </source>
</evidence>
<accession>A0AAN9QN66</accession>
<proteinExistence type="predicted"/>
<keyword evidence="2" id="KW-1185">Reference proteome</keyword>
<dbReference type="AlphaFoldDB" id="A0AAN9QN66"/>
<dbReference type="EMBL" id="JAYMYR010000009">
    <property type="protein sequence ID" value="KAK7341869.1"/>
    <property type="molecule type" value="Genomic_DNA"/>
</dbReference>
<comment type="caution">
    <text evidence="1">The sequence shown here is derived from an EMBL/GenBank/DDBJ whole genome shotgun (WGS) entry which is preliminary data.</text>
</comment>
<gene>
    <name evidence="1" type="ORF">VNO80_24810</name>
</gene>
<reference evidence="1 2" key="1">
    <citation type="submission" date="2024-01" db="EMBL/GenBank/DDBJ databases">
        <title>The genomes of 5 underutilized Papilionoideae crops provide insights into root nodulation and disease resistanc.</title>
        <authorList>
            <person name="Jiang F."/>
        </authorList>
    </citation>
    <scope>NUCLEOTIDE SEQUENCE [LARGE SCALE GENOMIC DNA]</scope>
    <source>
        <strain evidence="1">JINMINGXINNONG_FW02</strain>
        <tissue evidence="1">Leaves</tissue>
    </source>
</reference>